<name>A0ABU4MZ37_9ACTN</name>
<evidence type="ECO:0000313" key="1">
    <source>
        <dbReference type="EMBL" id="MDX3042790.1"/>
    </source>
</evidence>
<proteinExistence type="predicted"/>
<evidence type="ECO:0000313" key="2">
    <source>
        <dbReference type="Proteomes" id="UP001282474"/>
    </source>
</evidence>
<reference evidence="1 2" key="1">
    <citation type="journal article" date="2023" name="Microb. Genom.">
        <title>Mesoterricola silvestris gen. nov., sp. nov., Mesoterricola sediminis sp. nov., Geothrix oryzae sp. nov., Geothrix edaphica sp. nov., Geothrix rubra sp. nov., and Geothrix limicola sp. nov., six novel members of Acidobacteriota isolated from soils.</title>
        <authorList>
            <person name="Weisberg A.J."/>
            <person name="Pearce E."/>
            <person name="Kramer C.G."/>
            <person name="Chang J.H."/>
            <person name="Clarke C.R."/>
        </authorList>
    </citation>
    <scope>NUCLEOTIDE SEQUENCE [LARGE SCALE GENOMIC DNA]</scope>
    <source>
        <strain evidence="1 2">NE20-4-1</strain>
    </source>
</reference>
<sequence>MNAKQPIRISISESKGPVERLARTLSDGTVVETIDWGTTCPGCDKIPTAGQKITRIFYAWWHATCGAAYLRSTAADEAWLALGHQLERAPSKFSTAETKGIVRNLLRLAGAAGVVQERVDSRSLHGAAVETALPASDEEEFADVVDGFHHSDLYAAFLQVEQRHPGELPVVAGVRMWSLLDREQQARYTNEVLGAYVELVRIQRTEDREEGL</sequence>
<protein>
    <submittedName>
        <fullName evidence="1">Uncharacterized protein</fullName>
    </submittedName>
</protein>
<dbReference type="EMBL" id="JARAWJ010000042">
    <property type="protein sequence ID" value="MDX3042790.1"/>
    <property type="molecule type" value="Genomic_DNA"/>
</dbReference>
<accession>A0ABU4MZ37</accession>
<dbReference type="RefSeq" id="WP_319687353.1">
    <property type="nucleotide sequence ID" value="NZ_JARAWI010000036.1"/>
</dbReference>
<keyword evidence="2" id="KW-1185">Reference proteome</keyword>
<organism evidence="1 2">
    <name type="scientific">Streptomyces caniscabiei</name>
    <dbReference type="NCBI Taxonomy" id="2746961"/>
    <lineage>
        <taxon>Bacteria</taxon>
        <taxon>Bacillati</taxon>
        <taxon>Actinomycetota</taxon>
        <taxon>Actinomycetes</taxon>
        <taxon>Kitasatosporales</taxon>
        <taxon>Streptomycetaceae</taxon>
        <taxon>Streptomyces</taxon>
    </lineage>
</organism>
<gene>
    <name evidence="1" type="ORF">PV383_37285</name>
</gene>
<dbReference type="Proteomes" id="UP001282474">
    <property type="component" value="Unassembled WGS sequence"/>
</dbReference>
<comment type="caution">
    <text evidence="1">The sequence shown here is derived from an EMBL/GenBank/DDBJ whole genome shotgun (WGS) entry which is preliminary data.</text>
</comment>